<dbReference type="InterPro" id="IPR011990">
    <property type="entry name" value="TPR-like_helical_dom_sf"/>
</dbReference>
<feature type="compositionally biased region" description="Basic and acidic residues" evidence="4">
    <location>
        <begin position="274"/>
        <end position="284"/>
    </location>
</feature>
<accession>A0A133QJP1</accession>
<dbReference type="PROSITE" id="PS50005">
    <property type="entry name" value="TPR"/>
    <property type="match status" value="1"/>
</dbReference>
<dbReference type="EMBL" id="LRQG01000021">
    <property type="protein sequence ID" value="KXA43023.1"/>
    <property type="molecule type" value="Genomic_DNA"/>
</dbReference>
<keyword evidence="6" id="KW-1185">Reference proteome</keyword>
<dbReference type="PANTHER" id="PTHR44858">
    <property type="entry name" value="TETRATRICOPEPTIDE REPEAT PROTEIN 6"/>
    <property type="match status" value="1"/>
</dbReference>
<organism evidence="5 6">
    <name type="scientific">Prevotella corporis</name>
    <dbReference type="NCBI Taxonomy" id="28128"/>
    <lineage>
        <taxon>Bacteria</taxon>
        <taxon>Pseudomonadati</taxon>
        <taxon>Bacteroidota</taxon>
        <taxon>Bacteroidia</taxon>
        <taxon>Bacteroidales</taxon>
        <taxon>Prevotellaceae</taxon>
        <taxon>Prevotella</taxon>
    </lineage>
</organism>
<reference evidence="6" key="1">
    <citation type="submission" date="2016-01" db="EMBL/GenBank/DDBJ databases">
        <authorList>
            <person name="Mitreva M."/>
            <person name="Pepin K.H."/>
            <person name="Mihindukulasuriya K.A."/>
            <person name="Fulton R."/>
            <person name="Fronick C."/>
            <person name="O'Laughlin M."/>
            <person name="Miner T."/>
            <person name="Herter B."/>
            <person name="Rosa B.A."/>
            <person name="Cordes M."/>
            <person name="Tomlinson C."/>
            <person name="Wollam A."/>
            <person name="Palsikar V.B."/>
            <person name="Mardis E.R."/>
            <person name="Wilson R.K."/>
        </authorList>
    </citation>
    <scope>NUCLEOTIDE SEQUENCE [LARGE SCALE GENOMIC DNA]</scope>
    <source>
        <strain evidence="6">MJR7716</strain>
    </source>
</reference>
<keyword evidence="2 3" id="KW-0802">TPR repeat</keyword>
<dbReference type="Proteomes" id="UP000070533">
    <property type="component" value="Unassembled WGS sequence"/>
</dbReference>
<evidence type="ECO:0000313" key="5">
    <source>
        <dbReference type="EMBL" id="KXA43023.1"/>
    </source>
</evidence>
<name>A0A133QJP1_9BACT</name>
<gene>
    <name evidence="5" type="ORF">HMPREF3226_00558</name>
</gene>
<dbReference type="PANTHER" id="PTHR44858:SF1">
    <property type="entry name" value="UDP-N-ACETYLGLUCOSAMINE--PEPTIDE N-ACETYLGLUCOSAMINYLTRANSFERASE SPINDLY-RELATED"/>
    <property type="match status" value="1"/>
</dbReference>
<evidence type="ECO:0000256" key="4">
    <source>
        <dbReference type="SAM" id="MobiDB-lite"/>
    </source>
</evidence>
<dbReference type="eggNOG" id="COG0457">
    <property type="taxonomic scope" value="Bacteria"/>
</dbReference>
<proteinExistence type="predicted"/>
<dbReference type="AlphaFoldDB" id="A0A133QJP1"/>
<evidence type="ECO:0000256" key="1">
    <source>
        <dbReference type="ARBA" id="ARBA00022737"/>
    </source>
</evidence>
<dbReference type="RefSeq" id="WP_060940221.1">
    <property type="nucleotide sequence ID" value="NZ_JAIHUT010000003.1"/>
</dbReference>
<protein>
    <submittedName>
        <fullName evidence="5">Tetratricopeptide repeat protein</fullName>
    </submittedName>
</protein>
<sequence length="290" mass="32904">MNFLQKLFGGKEETKEEAKVQNDAKDFEVLKYDGVRAMKTGQYDYAIRCFKHALEIQDDLEIHDHLSITYATTNQLNDAYEELLLLNEAQPDNIKVLIRMANIAYMMENYGMMGLACEKALMIDKDNAEVNYLYAQASKGQGDDVNTVALTTKAISLNDKYGDAYLLRGETLLRMEKLDEADEDALWLIEHTDNNEDVLLLKARIERARKTNEKALEYFTKVIEADPFSAVAYKERGEVYAEMGEAGKAEEDVAKAAELSPLKEAEGGNPSEDIEQKINDKYKDMNPYGF</sequence>
<dbReference type="InterPro" id="IPR019734">
    <property type="entry name" value="TPR_rpt"/>
</dbReference>
<dbReference type="Gene3D" id="1.25.40.10">
    <property type="entry name" value="Tetratricopeptide repeat domain"/>
    <property type="match status" value="3"/>
</dbReference>
<dbReference type="PATRIC" id="fig|28128.5.peg.562"/>
<keyword evidence="1" id="KW-0677">Repeat</keyword>
<dbReference type="SMART" id="SM00028">
    <property type="entry name" value="TPR"/>
    <property type="match status" value="5"/>
</dbReference>
<dbReference type="SUPFAM" id="SSF48452">
    <property type="entry name" value="TPR-like"/>
    <property type="match status" value="2"/>
</dbReference>
<dbReference type="Pfam" id="PF13181">
    <property type="entry name" value="TPR_8"/>
    <property type="match status" value="1"/>
</dbReference>
<comment type="caution">
    <text evidence="5">The sequence shown here is derived from an EMBL/GenBank/DDBJ whole genome shotgun (WGS) entry which is preliminary data.</text>
</comment>
<feature type="region of interest" description="Disordered" evidence="4">
    <location>
        <begin position="259"/>
        <end position="290"/>
    </location>
</feature>
<dbReference type="InterPro" id="IPR050498">
    <property type="entry name" value="Ycf3"/>
</dbReference>
<evidence type="ECO:0000256" key="2">
    <source>
        <dbReference type="ARBA" id="ARBA00022803"/>
    </source>
</evidence>
<feature type="repeat" description="TPR" evidence="3">
    <location>
        <begin position="230"/>
        <end position="263"/>
    </location>
</feature>
<dbReference type="OrthoDB" id="1523851at2"/>
<evidence type="ECO:0000313" key="6">
    <source>
        <dbReference type="Proteomes" id="UP000070533"/>
    </source>
</evidence>
<evidence type="ECO:0000256" key="3">
    <source>
        <dbReference type="PROSITE-ProRule" id="PRU00339"/>
    </source>
</evidence>
<dbReference type="STRING" id="28128.HMPREF3226_00558"/>